<feature type="region of interest" description="Disordered" evidence="1">
    <location>
        <begin position="78"/>
        <end position="102"/>
    </location>
</feature>
<comment type="caution">
    <text evidence="2">The sequence shown here is derived from an EMBL/GenBank/DDBJ whole genome shotgun (WGS) entry which is preliminary data.</text>
</comment>
<accession>A0A4Y2ISN6</accession>
<evidence type="ECO:0000256" key="1">
    <source>
        <dbReference type="SAM" id="MobiDB-lite"/>
    </source>
</evidence>
<feature type="compositionally biased region" description="Basic and acidic residues" evidence="1">
    <location>
        <begin position="78"/>
        <end position="92"/>
    </location>
</feature>
<organism evidence="2 3">
    <name type="scientific">Araneus ventricosus</name>
    <name type="common">Orbweaver spider</name>
    <name type="synonym">Epeira ventricosa</name>
    <dbReference type="NCBI Taxonomy" id="182803"/>
    <lineage>
        <taxon>Eukaryota</taxon>
        <taxon>Metazoa</taxon>
        <taxon>Ecdysozoa</taxon>
        <taxon>Arthropoda</taxon>
        <taxon>Chelicerata</taxon>
        <taxon>Arachnida</taxon>
        <taxon>Araneae</taxon>
        <taxon>Araneomorphae</taxon>
        <taxon>Entelegynae</taxon>
        <taxon>Araneoidea</taxon>
        <taxon>Araneidae</taxon>
        <taxon>Araneus</taxon>
    </lineage>
</organism>
<feature type="region of interest" description="Disordered" evidence="1">
    <location>
        <begin position="217"/>
        <end position="247"/>
    </location>
</feature>
<evidence type="ECO:0000313" key="3">
    <source>
        <dbReference type="Proteomes" id="UP000499080"/>
    </source>
</evidence>
<name>A0A4Y2ISN6_ARAVE</name>
<keyword evidence="3" id="KW-1185">Reference proteome</keyword>
<evidence type="ECO:0000313" key="2">
    <source>
        <dbReference type="EMBL" id="GBM80871.1"/>
    </source>
</evidence>
<feature type="compositionally biased region" description="Polar residues" evidence="1">
    <location>
        <begin position="232"/>
        <end position="247"/>
    </location>
</feature>
<gene>
    <name evidence="2" type="ORF">AVEN_89756_1</name>
</gene>
<dbReference type="EMBL" id="BGPR01002909">
    <property type="protein sequence ID" value="GBM80871.1"/>
    <property type="molecule type" value="Genomic_DNA"/>
</dbReference>
<proteinExistence type="predicted"/>
<protein>
    <submittedName>
        <fullName evidence="2">Uncharacterized protein</fullName>
    </submittedName>
</protein>
<sequence length="359" mass="40087">MEKNMAGESRTVSRNLNLLSQLPALSADYVAEVLGAIDREASSRTVPSNLNFLSKLPVLSADYVAEVLGAIDREASKRMESTTEDTRYKPNDLNRIYPNIEQPNPDQDRFRRLLLNSRMCAVNSIDSNDKRNAISATKRKRGGNVSNKDDIKENAYNRILKNLKVTEKYKKWKKEPNVGRRFITDIPINSQKKSINSNATAPSSVASDLMRTPRGEANFECRPPTNVPINGRTINRHSNTTAPSSVASDLMRRPQGEANFEGRPPTNVPINGRTINRHSNTTAPTSVASDLMRRPRGEANVEDRVLTGVPINSWQIYRNSNKTAFSSVALDLSLPNPVIEPENLVSDELWNEFKTGLLE</sequence>
<dbReference type="AlphaFoldDB" id="A0A4Y2ISN6"/>
<reference evidence="2 3" key="1">
    <citation type="journal article" date="2019" name="Sci. Rep.">
        <title>Orb-weaving spider Araneus ventricosus genome elucidates the spidroin gene catalogue.</title>
        <authorList>
            <person name="Kono N."/>
            <person name="Nakamura H."/>
            <person name="Ohtoshi R."/>
            <person name="Moran D.A.P."/>
            <person name="Shinohara A."/>
            <person name="Yoshida Y."/>
            <person name="Fujiwara M."/>
            <person name="Mori M."/>
            <person name="Tomita M."/>
            <person name="Arakawa K."/>
        </authorList>
    </citation>
    <scope>NUCLEOTIDE SEQUENCE [LARGE SCALE GENOMIC DNA]</scope>
</reference>
<dbReference type="Proteomes" id="UP000499080">
    <property type="component" value="Unassembled WGS sequence"/>
</dbReference>